<name>A0A1I0GUT5_9BACT</name>
<dbReference type="OrthoDB" id="1336276at2"/>
<reference evidence="3" key="1">
    <citation type="submission" date="2016-10" db="EMBL/GenBank/DDBJ databases">
        <authorList>
            <person name="Varghese N."/>
            <person name="Submissions S."/>
        </authorList>
    </citation>
    <scope>NUCLEOTIDE SEQUENCE [LARGE SCALE GENOMIC DNA]</scope>
    <source>
        <strain evidence="3">DSM 15310</strain>
    </source>
</reference>
<dbReference type="Pfam" id="PF01661">
    <property type="entry name" value="Macro"/>
    <property type="match status" value="1"/>
</dbReference>
<feature type="domain" description="Macro" evidence="1">
    <location>
        <begin position="13"/>
        <end position="210"/>
    </location>
</feature>
<protein>
    <submittedName>
        <fullName evidence="2">O-acetyl-ADP-ribose deacetylase (Regulator of RNase III), contains Macro domain</fullName>
    </submittedName>
</protein>
<keyword evidence="3" id="KW-1185">Reference proteome</keyword>
<evidence type="ECO:0000259" key="1">
    <source>
        <dbReference type="PROSITE" id="PS51154"/>
    </source>
</evidence>
<accession>A0A1I0GUT5</accession>
<dbReference type="AlphaFoldDB" id="A0A1I0GUT5"/>
<dbReference type="SUPFAM" id="SSF52949">
    <property type="entry name" value="Macro domain-like"/>
    <property type="match status" value="1"/>
</dbReference>
<dbReference type="STRING" id="82805.SAMN04487998_2594"/>
<dbReference type="EMBL" id="FOHS01000003">
    <property type="protein sequence ID" value="SET74881.1"/>
    <property type="molecule type" value="Genomic_DNA"/>
</dbReference>
<evidence type="ECO:0000313" key="3">
    <source>
        <dbReference type="Proteomes" id="UP000198697"/>
    </source>
</evidence>
<gene>
    <name evidence="2" type="ORF">SAMN04487998_2594</name>
</gene>
<dbReference type="Proteomes" id="UP000198697">
    <property type="component" value="Unassembled WGS sequence"/>
</dbReference>
<evidence type="ECO:0000313" key="2">
    <source>
        <dbReference type="EMBL" id="SET74881.1"/>
    </source>
</evidence>
<dbReference type="RefSeq" id="WP_092772156.1">
    <property type="nucleotide sequence ID" value="NZ_FOHS01000003.1"/>
</dbReference>
<dbReference type="PROSITE" id="PS51154">
    <property type="entry name" value="MACRO"/>
    <property type="match status" value="1"/>
</dbReference>
<dbReference type="InterPro" id="IPR002589">
    <property type="entry name" value="Macro_dom"/>
</dbReference>
<dbReference type="SMART" id="SM00506">
    <property type="entry name" value="A1pp"/>
    <property type="match status" value="1"/>
</dbReference>
<sequence length="210" mass="23703">MHFYFTDTNPDITAAWEQVFADVPQVTIRHGSIFEVPADVLVSPANSFGYMNGGIDFAISKTLGWHLEKELQEVIRTKHYGELLVGQAEILPTGHAQFPYLVAAPTMRTPMTITRGPNVYHSMRALLLLLEHGTLPEGRLIRDVVRTVAVPGLGTGVGQVRPLVCARQMRIAWEDVYRHKYATVAGWEEMCGNYAYFYTHEPKDIRYDIP</sequence>
<dbReference type="InterPro" id="IPR043472">
    <property type="entry name" value="Macro_dom-like"/>
</dbReference>
<organism evidence="2 3">
    <name type="scientific">Hymenobacter actinosclerus</name>
    <dbReference type="NCBI Taxonomy" id="82805"/>
    <lineage>
        <taxon>Bacteria</taxon>
        <taxon>Pseudomonadati</taxon>
        <taxon>Bacteroidota</taxon>
        <taxon>Cytophagia</taxon>
        <taxon>Cytophagales</taxon>
        <taxon>Hymenobacteraceae</taxon>
        <taxon>Hymenobacter</taxon>
    </lineage>
</organism>
<dbReference type="Gene3D" id="3.40.220.10">
    <property type="entry name" value="Leucine Aminopeptidase, subunit E, domain 1"/>
    <property type="match status" value="1"/>
</dbReference>
<proteinExistence type="predicted"/>